<dbReference type="HAMAP" id="MF_01400">
    <property type="entry name" value="MsrB"/>
    <property type="match status" value="1"/>
</dbReference>
<comment type="caution">
    <text evidence="7">Lacks conserved residue(s) required for the propagation of feature annotation.</text>
</comment>
<feature type="active site" description="Nucleophile" evidence="7">
    <location>
        <position position="175"/>
    </location>
</feature>
<evidence type="ECO:0000256" key="2">
    <source>
        <dbReference type="ARBA" id="ARBA00023268"/>
    </source>
</evidence>
<comment type="similarity">
    <text evidence="8">Belongs to the MsrA Met sulfoxide reductase family.</text>
</comment>
<comment type="catalytic activity">
    <reaction evidence="5 7">
        <text>L-methionyl-[protein] + [thioredoxin]-disulfide + H2O = L-methionyl-(R)-S-oxide-[protein] + [thioredoxin]-dithiol</text>
        <dbReference type="Rhea" id="RHEA:24164"/>
        <dbReference type="Rhea" id="RHEA-COMP:10698"/>
        <dbReference type="Rhea" id="RHEA-COMP:10700"/>
        <dbReference type="Rhea" id="RHEA-COMP:12313"/>
        <dbReference type="Rhea" id="RHEA-COMP:12314"/>
        <dbReference type="ChEBI" id="CHEBI:15377"/>
        <dbReference type="ChEBI" id="CHEBI:16044"/>
        <dbReference type="ChEBI" id="CHEBI:29950"/>
        <dbReference type="ChEBI" id="CHEBI:45764"/>
        <dbReference type="ChEBI" id="CHEBI:50058"/>
        <dbReference type="EC" id="1.8.4.12"/>
    </reaction>
</comment>
<dbReference type="Gene3D" id="2.170.150.20">
    <property type="entry name" value="Peptide methionine sulfoxide reductase"/>
    <property type="match status" value="1"/>
</dbReference>
<evidence type="ECO:0000313" key="13">
    <source>
        <dbReference type="Proteomes" id="UP000288758"/>
    </source>
</evidence>
<dbReference type="GO" id="GO:0008113">
    <property type="term" value="F:peptide-methionine (S)-S-oxide reductase activity"/>
    <property type="evidence" value="ECO:0007669"/>
    <property type="project" value="UniProtKB-UniRule"/>
</dbReference>
<dbReference type="GO" id="GO:0033743">
    <property type="term" value="F:peptide-methionine (R)-S-oxide reductase activity"/>
    <property type="evidence" value="ECO:0007669"/>
    <property type="project" value="UniProtKB-UniRule"/>
</dbReference>
<dbReference type="InterPro" id="IPR036509">
    <property type="entry name" value="Met_Sox_Rdtase_MsrA_sf"/>
</dbReference>
<dbReference type="Gene3D" id="3.30.1060.10">
    <property type="entry name" value="Peptide methionine sulphoxide reductase MsrA"/>
    <property type="match status" value="1"/>
</dbReference>
<reference evidence="12 13" key="1">
    <citation type="submission" date="2018-12" db="EMBL/GenBank/DDBJ databases">
        <title>Complete Genome Sequence of the Corallopyronin A producing Myxobacterium Corallococcus coralloides B035.</title>
        <authorList>
            <person name="Bouhired S.M."/>
            <person name="Rupp O."/>
            <person name="Blom J."/>
            <person name="Schaeberle T.F."/>
            <person name="Kehraus S."/>
            <person name="Schiefer A."/>
            <person name="Pfarr K."/>
            <person name="Goesmann A."/>
            <person name="Hoerauf A."/>
            <person name="Koenig G.M."/>
        </authorList>
    </citation>
    <scope>NUCLEOTIDE SEQUENCE [LARGE SCALE GENOMIC DNA]</scope>
    <source>
        <strain evidence="12 13">B035</strain>
    </source>
</reference>
<sequence>MSSARAVPSPTPRPVARRLWPALLVLATALSACTEARGAPPGAKPAATASAPVQDGRKYTKPSDAELKRTLSPLAYQVTQHEATEPPFRNAYWNHHDEGLYVDVVSGEPLFSSRDKFESGTGWPSFTRPLAKAHVVEKRDSTLGMERVEVRSKDGDSHLGHVFEDGPEPTGLRYCINSASLRFVPVNELAAKGYGAWLPAFGRAGAGGPQGALAPAAGAGVLAKAAAPSEAPRETAYLAGGCFWGMEDILRKIPGVIDTEVGYTGGSTKDATYEDVHTGETGHAEAVRIVFNPKLLTYEALLEQWFFRMHDPTTLNRQGNDVGSQYRSAIFYLSDEQRRTAEAVKARVDKAGRWSRPVVTQITAAGEWVPAEGYHQDYLVKNPGGYTCHYLRD</sequence>
<feature type="chain" id="PRO_5019349930" description="Multifunctional fusion protein" evidence="10">
    <location>
        <begin position="39"/>
        <end position="393"/>
    </location>
</feature>
<dbReference type="PROSITE" id="PS51790">
    <property type="entry name" value="MSRB"/>
    <property type="match status" value="1"/>
</dbReference>
<comment type="catalytic activity">
    <reaction evidence="4 8">
        <text>L-methionyl-[protein] + [thioredoxin]-disulfide + H2O = L-methionyl-(S)-S-oxide-[protein] + [thioredoxin]-dithiol</text>
        <dbReference type="Rhea" id="RHEA:14217"/>
        <dbReference type="Rhea" id="RHEA-COMP:10698"/>
        <dbReference type="Rhea" id="RHEA-COMP:10700"/>
        <dbReference type="Rhea" id="RHEA-COMP:12313"/>
        <dbReference type="Rhea" id="RHEA-COMP:12315"/>
        <dbReference type="ChEBI" id="CHEBI:15377"/>
        <dbReference type="ChEBI" id="CHEBI:16044"/>
        <dbReference type="ChEBI" id="CHEBI:29950"/>
        <dbReference type="ChEBI" id="CHEBI:44120"/>
        <dbReference type="ChEBI" id="CHEBI:50058"/>
        <dbReference type="EC" id="1.8.4.11"/>
    </reaction>
</comment>
<evidence type="ECO:0000259" key="11">
    <source>
        <dbReference type="PROSITE" id="PS51790"/>
    </source>
</evidence>
<evidence type="ECO:0000313" key="12">
    <source>
        <dbReference type="EMBL" id="QAT83228.1"/>
    </source>
</evidence>
<dbReference type="Pfam" id="PF01641">
    <property type="entry name" value="SelR"/>
    <property type="match status" value="1"/>
</dbReference>
<comment type="catalytic activity">
    <reaction evidence="6 8">
        <text>[thioredoxin]-disulfide + L-methionine + H2O = L-methionine (S)-S-oxide + [thioredoxin]-dithiol</text>
        <dbReference type="Rhea" id="RHEA:19993"/>
        <dbReference type="Rhea" id="RHEA-COMP:10698"/>
        <dbReference type="Rhea" id="RHEA-COMP:10700"/>
        <dbReference type="ChEBI" id="CHEBI:15377"/>
        <dbReference type="ChEBI" id="CHEBI:29950"/>
        <dbReference type="ChEBI" id="CHEBI:50058"/>
        <dbReference type="ChEBI" id="CHEBI:57844"/>
        <dbReference type="ChEBI" id="CHEBI:58772"/>
        <dbReference type="EC" id="1.8.4.11"/>
    </reaction>
</comment>
<evidence type="ECO:0000256" key="4">
    <source>
        <dbReference type="ARBA" id="ARBA00047806"/>
    </source>
</evidence>
<feature type="active site" evidence="8">
    <location>
        <position position="242"/>
    </location>
</feature>
<name>A0A410RN50_CORCK</name>
<evidence type="ECO:0000256" key="8">
    <source>
        <dbReference type="HAMAP-Rule" id="MF_01401"/>
    </source>
</evidence>
<accession>A0A410RN50</accession>
<feature type="signal peptide" evidence="10">
    <location>
        <begin position="1"/>
        <end position="38"/>
    </location>
</feature>
<evidence type="ECO:0000256" key="5">
    <source>
        <dbReference type="ARBA" id="ARBA00048488"/>
    </source>
</evidence>
<dbReference type="InterPro" id="IPR002579">
    <property type="entry name" value="Met_Sox_Rdtase_MsrB_dom"/>
</dbReference>
<keyword evidence="2" id="KW-0511">Multifunctional enzyme</keyword>
<dbReference type="EC" id="1.8.4.11" evidence="8"/>
<dbReference type="AlphaFoldDB" id="A0A410RN50"/>
<dbReference type="Pfam" id="PF01625">
    <property type="entry name" value="PMSR"/>
    <property type="match status" value="1"/>
</dbReference>
<comment type="function">
    <text evidence="3 8">Has an important function as a repair enzyme for proteins that have been inactivated by oxidation. Catalyzes the reversible oxidation-reduction of methionine sulfoxide in proteins to methionine.</text>
</comment>
<dbReference type="PANTHER" id="PTHR43774:SF1">
    <property type="entry name" value="PEPTIDE METHIONINE SULFOXIDE REDUCTASE MSRA 2"/>
    <property type="match status" value="1"/>
</dbReference>
<dbReference type="NCBIfam" id="TIGR00401">
    <property type="entry name" value="msrA"/>
    <property type="match status" value="1"/>
</dbReference>
<dbReference type="HAMAP" id="MF_01401">
    <property type="entry name" value="MsrA"/>
    <property type="match status" value="1"/>
</dbReference>
<dbReference type="InterPro" id="IPR002569">
    <property type="entry name" value="Met_Sox_Rdtase_MsrA_dom"/>
</dbReference>
<evidence type="ECO:0000256" key="6">
    <source>
        <dbReference type="ARBA" id="ARBA00048782"/>
    </source>
</evidence>
<dbReference type="FunFam" id="2.170.150.20:FF:000003">
    <property type="entry name" value="Peptide methionine sulfoxide reductase MsrB"/>
    <property type="match status" value="1"/>
</dbReference>
<evidence type="ECO:0000256" key="10">
    <source>
        <dbReference type="SAM" id="SignalP"/>
    </source>
</evidence>
<evidence type="ECO:0000256" key="3">
    <source>
        <dbReference type="ARBA" id="ARBA00024679"/>
    </source>
</evidence>
<dbReference type="PANTHER" id="PTHR43774">
    <property type="entry name" value="PEPTIDE METHIONINE SULFOXIDE REDUCTASE"/>
    <property type="match status" value="1"/>
</dbReference>
<feature type="domain" description="MsrB" evidence="11">
    <location>
        <begin position="64"/>
        <end position="186"/>
    </location>
</feature>
<evidence type="ECO:0000256" key="9">
    <source>
        <dbReference type="SAM" id="MobiDB-lite"/>
    </source>
</evidence>
<dbReference type="NCBIfam" id="TIGR00357">
    <property type="entry name" value="peptide-methionine (R)-S-oxide reductase MsrB"/>
    <property type="match status" value="1"/>
</dbReference>
<protein>
    <recommendedName>
        <fullName evidence="7 8">Multifunctional fusion protein</fullName>
    </recommendedName>
    <domain>
        <recommendedName>
            <fullName evidence="8">Peptide methionine sulfoxide reductase MsrA</fullName>
            <shortName evidence="8">Protein-methionine-S-oxide reductase</shortName>
            <ecNumber evidence="8">1.8.4.11</ecNumber>
        </recommendedName>
        <alternativeName>
            <fullName evidence="8">Peptide-methionine (S)-S-oxide reductase</fullName>
            <shortName evidence="8">Peptide Met(O) reductase</shortName>
        </alternativeName>
    </domain>
    <domain>
        <recommendedName>
            <fullName evidence="7">Peptide methionine sulfoxide reductase MsrB</fullName>
            <ecNumber evidence="7">1.8.4.12</ecNumber>
        </recommendedName>
        <alternativeName>
            <fullName evidence="7">Peptide-methionine (R)-S-oxide reductase</fullName>
        </alternativeName>
    </domain>
</protein>
<dbReference type="GO" id="GO:0033744">
    <property type="term" value="F:L-methionine:thioredoxin-disulfide S-oxidoreductase activity"/>
    <property type="evidence" value="ECO:0007669"/>
    <property type="project" value="RHEA"/>
</dbReference>
<keyword evidence="10" id="KW-0732">Signal</keyword>
<proteinExistence type="inferred from homology"/>
<dbReference type="SUPFAM" id="SSF55068">
    <property type="entry name" value="Peptide methionine sulfoxide reductase"/>
    <property type="match status" value="1"/>
</dbReference>
<gene>
    <name evidence="12" type="primary">msrBA</name>
    <name evidence="8" type="synonym">msrA</name>
    <name evidence="7" type="synonym">msrB</name>
    <name evidence="12" type="ORF">EJ065_1629</name>
</gene>
<feature type="region of interest" description="Disordered" evidence="9">
    <location>
        <begin position="36"/>
        <end position="62"/>
    </location>
</feature>
<feature type="compositionally biased region" description="Low complexity" evidence="9">
    <location>
        <begin position="36"/>
        <end position="52"/>
    </location>
</feature>
<dbReference type="RefSeq" id="WP_128795411.1">
    <property type="nucleotide sequence ID" value="NZ_CP034669.1"/>
</dbReference>
<dbReference type="Proteomes" id="UP000288758">
    <property type="component" value="Chromosome"/>
</dbReference>
<dbReference type="EMBL" id="CP034669">
    <property type="protein sequence ID" value="QAT83228.1"/>
    <property type="molecule type" value="Genomic_DNA"/>
</dbReference>
<keyword evidence="1 7" id="KW-0560">Oxidoreductase</keyword>
<comment type="similarity">
    <text evidence="7">Belongs to the MsrB Met sulfoxide reductase family.</text>
</comment>
<dbReference type="EC" id="1.8.4.12" evidence="7"/>
<evidence type="ECO:0000256" key="1">
    <source>
        <dbReference type="ARBA" id="ARBA00023002"/>
    </source>
</evidence>
<organism evidence="12 13">
    <name type="scientific">Corallococcus coralloides</name>
    <name type="common">Myxococcus coralloides</name>
    <dbReference type="NCBI Taxonomy" id="184914"/>
    <lineage>
        <taxon>Bacteria</taxon>
        <taxon>Pseudomonadati</taxon>
        <taxon>Myxococcota</taxon>
        <taxon>Myxococcia</taxon>
        <taxon>Myxococcales</taxon>
        <taxon>Cystobacterineae</taxon>
        <taxon>Myxococcaceae</taxon>
        <taxon>Corallococcus</taxon>
    </lineage>
</organism>
<evidence type="ECO:0000256" key="7">
    <source>
        <dbReference type="HAMAP-Rule" id="MF_01400"/>
    </source>
</evidence>
<dbReference type="SUPFAM" id="SSF51316">
    <property type="entry name" value="Mss4-like"/>
    <property type="match status" value="1"/>
</dbReference>
<dbReference type="InterPro" id="IPR011057">
    <property type="entry name" value="Mss4-like_sf"/>
</dbReference>
<dbReference type="NCBIfam" id="NF004042">
    <property type="entry name" value="PRK05550.1"/>
    <property type="match status" value="1"/>
</dbReference>
<dbReference type="PROSITE" id="PS51257">
    <property type="entry name" value="PROKAR_LIPOPROTEIN"/>
    <property type="match status" value="1"/>
</dbReference>